<accession>A0ABR7SYD4</accession>
<dbReference type="Pfam" id="PF09956">
    <property type="entry name" value="Phage_cement_2"/>
    <property type="match status" value="1"/>
</dbReference>
<keyword evidence="2" id="KW-1185">Reference proteome</keyword>
<name>A0ABR7SYD4_HELCL</name>
<dbReference type="InterPro" id="IPR011231">
    <property type="entry name" value="Phage_VT1-Sakai_H0018"/>
</dbReference>
<dbReference type="EMBL" id="JACVHF010000002">
    <property type="protein sequence ID" value="MBC9783542.1"/>
    <property type="molecule type" value="Genomic_DNA"/>
</dbReference>
<organism evidence="1 2">
    <name type="scientific">Heliobacterium chlorum</name>
    <dbReference type="NCBI Taxonomy" id="2698"/>
    <lineage>
        <taxon>Bacteria</taxon>
        <taxon>Bacillati</taxon>
        <taxon>Bacillota</taxon>
        <taxon>Clostridia</taxon>
        <taxon>Eubacteriales</taxon>
        <taxon>Heliobacteriaceae</taxon>
        <taxon>Heliobacterium</taxon>
    </lineage>
</organism>
<protein>
    <submittedName>
        <fullName evidence="1">DUF2190 family protein</fullName>
    </submittedName>
</protein>
<evidence type="ECO:0000313" key="2">
    <source>
        <dbReference type="Proteomes" id="UP000617402"/>
    </source>
</evidence>
<reference evidence="1 2" key="1">
    <citation type="submission" date="2020-07" db="EMBL/GenBank/DDBJ databases">
        <title>Draft whole-genome sequence of Heliobacterium chlorum DSM 3682, type strain.</title>
        <authorList>
            <person name="Kyndt J.A."/>
            <person name="Meyer T.E."/>
            <person name="Imhoff J.F."/>
        </authorList>
    </citation>
    <scope>NUCLEOTIDE SEQUENCE [LARGE SCALE GENOMIC DNA]</scope>
    <source>
        <strain evidence="1 2">DSM 3682</strain>
    </source>
</reference>
<dbReference type="PIRSF" id="PIRSF030771">
    <property type="entry name" value="UCP030771"/>
    <property type="match status" value="1"/>
</dbReference>
<gene>
    <name evidence="1" type="ORF">H1S01_03320</name>
</gene>
<dbReference type="RefSeq" id="WP_188038699.1">
    <property type="nucleotide sequence ID" value="NZ_JACVHF010000002.1"/>
</dbReference>
<sequence>MAKNYVQEGRRLYLAIGEGTKSGDPVVVGQIAGIALEDADSANSGAVETQGVFNLTVKAVNTSGNSAVAVGDEIYLVAADTPKLNKKTSGVLYGYALAPIAAGQTATIPVKLKG</sequence>
<proteinExistence type="predicted"/>
<comment type="caution">
    <text evidence="1">The sequence shown here is derived from an EMBL/GenBank/DDBJ whole genome shotgun (WGS) entry which is preliminary data.</text>
</comment>
<evidence type="ECO:0000313" key="1">
    <source>
        <dbReference type="EMBL" id="MBC9783542.1"/>
    </source>
</evidence>
<dbReference type="Proteomes" id="UP000617402">
    <property type="component" value="Unassembled WGS sequence"/>
</dbReference>